<dbReference type="InterPro" id="IPR050625">
    <property type="entry name" value="ParA/MinD_ATPase"/>
</dbReference>
<dbReference type="CDD" id="cd02038">
    <property type="entry name" value="FlhG-like"/>
    <property type="match status" value="1"/>
</dbReference>
<protein>
    <submittedName>
        <fullName evidence="4">MinD/ParA family protein</fullName>
    </submittedName>
</protein>
<keyword evidence="5" id="KW-1185">Reference proteome</keyword>
<keyword evidence="2" id="KW-0067">ATP-binding</keyword>
<dbReference type="Pfam" id="PF01656">
    <property type="entry name" value="CbiA"/>
    <property type="match status" value="1"/>
</dbReference>
<dbReference type="PANTHER" id="PTHR43384:SF4">
    <property type="entry name" value="CELLULOSE BIOSYNTHESIS PROTEIN BCSQ-RELATED"/>
    <property type="match status" value="1"/>
</dbReference>
<keyword evidence="1" id="KW-0547">Nucleotide-binding</keyword>
<dbReference type="EMBL" id="CP129113">
    <property type="protein sequence ID" value="WLV25779.1"/>
    <property type="molecule type" value="Genomic_DNA"/>
</dbReference>
<dbReference type="SUPFAM" id="SSF52540">
    <property type="entry name" value="P-loop containing nucleoside triphosphate hydrolases"/>
    <property type="match status" value="1"/>
</dbReference>
<accession>A0ABY9KY52</accession>
<dbReference type="InterPro" id="IPR033875">
    <property type="entry name" value="FlhG"/>
</dbReference>
<organism evidence="4 5">
    <name type="scientific">Aciduricibacillus chroicocephali</name>
    <dbReference type="NCBI Taxonomy" id="3054939"/>
    <lineage>
        <taxon>Bacteria</taxon>
        <taxon>Bacillati</taxon>
        <taxon>Bacillota</taxon>
        <taxon>Bacilli</taxon>
        <taxon>Bacillales</taxon>
        <taxon>Bacillaceae</taxon>
        <taxon>Aciduricibacillus</taxon>
    </lineage>
</organism>
<dbReference type="Gene3D" id="3.40.50.300">
    <property type="entry name" value="P-loop containing nucleotide triphosphate hydrolases"/>
    <property type="match status" value="1"/>
</dbReference>
<dbReference type="InterPro" id="IPR025501">
    <property type="entry name" value="MinD_FleN"/>
</dbReference>
<evidence type="ECO:0000256" key="1">
    <source>
        <dbReference type="ARBA" id="ARBA00022741"/>
    </source>
</evidence>
<dbReference type="Proteomes" id="UP001180087">
    <property type="component" value="Chromosome"/>
</dbReference>
<evidence type="ECO:0000313" key="4">
    <source>
        <dbReference type="EMBL" id="WLV25779.1"/>
    </source>
</evidence>
<reference evidence="4" key="1">
    <citation type="submission" date="2023-06" db="EMBL/GenBank/DDBJ databases">
        <title>A Treasure from Seagulls: Isolation and Description of Aciduricobacillus qingdaonensis gen. nov., sp. nov., a Rare Obligately Uric Acid-utilizing Member in the Family Bacillaceae.</title>
        <authorList>
            <person name="Liu W."/>
            <person name="Wang B."/>
        </authorList>
    </citation>
    <scope>NUCLEOTIDE SEQUENCE</scope>
    <source>
        <strain evidence="4">44XB</strain>
    </source>
</reference>
<name>A0ABY9KY52_9BACI</name>
<dbReference type="RefSeq" id="WP_348029573.1">
    <property type="nucleotide sequence ID" value="NZ_CP129113.1"/>
</dbReference>
<dbReference type="PANTHER" id="PTHR43384">
    <property type="entry name" value="SEPTUM SITE-DETERMINING PROTEIN MIND HOMOLOG, CHLOROPLASTIC-RELATED"/>
    <property type="match status" value="1"/>
</dbReference>
<evidence type="ECO:0000256" key="2">
    <source>
        <dbReference type="ARBA" id="ARBA00022840"/>
    </source>
</evidence>
<evidence type="ECO:0000259" key="3">
    <source>
        <dbReference type="Pfam" id="PF01656"/>
    </source>
</evidence>
<gene>
    <name evidence="4" type="ORF">QR721_06125</name>
</gene>
<feature type="domain" description="CobQ/CobB/MinD/ParA nucleotide binding" evidence="3">
    <location>
        <begin position="22"/>
        <end position="238"/>
    </location>
</feature>
<dbReference type="PIRSF" id="PIRSF003092">
    <property type="entry name" value="MinD"/>
    <property type="match status" value="1"/>
</dbReference>
<dbReference type="InterPro" id="IPR002586">
    <property type="entry name" value="CobQ/CobB/MinD/ParA_Nub-bd_dom"/>
</dbReference>
<dbReference type="InterPro" id="IPR027417">
    <property type="entry name" value="P-loop_NTPase"/>
</dbReference>
<proteinExistence type="predicted"/>
<sequence length="292" mass="32054">MHDQAENLRKRIKSKEGNTRTISIVSGKGGVGKSNFALNFALALIRQGRKVLVIDLDIGMGNIDVLLGKHSNRSINDLFEADTTIDKLVEEGPEGLQYISGGSGLGNLFEFNEQRRNKFFTEFEQLSGHYDFVIFDMGAGATKESIAFILASDDCILILTPEPTALTDAYGMIKHIINNYGNMPINIVMNRSVSDKIGYKALKGLQEVAKQFLGRDLFGLGIMPEDSTVQKAVMKQMPYLIYKENAAVSNAVIKIAATFLGKPSEDSGSFLSRLMQLVKQRGGGYGNQSSRN</sequence>
<evidence type="ECO:0000313" key="5">
    <source>
        <dbReference type="Proteomes" id="UP001180087"/>
    </source>
</evidence>